<gene>
    <name evidence="2" type="primary">nrtS</name>
    <name evidence="2" type="ORF">KP803_02530</name>
</gene>
<feature type="transmembrane region" description="Helical" evidence="1">
    <location>
        <begin position="36"/>
        <end position="59"/>
    </location>
</feature>
<evidence type="ECO:0000313" key="3">
    <source>
        <dbReference type="Proteomes" id="UP001139559"/>
    </source>
</evidence>
<organism evidence="2 3">
    <name type="scientific">Vibrio amylolyticus</name>
    <dbReference type="NCBI Taxonomy" id="2847292"/>
    <lineage>
        <taxon>Bacteria</taxon>
        <taxon>Pseudomonadati</taxon>
        <taxon>Pseudomonadota</taxon>
        <taxon>Gammaproteobacteria</taxon>
        <taxon>Vibrionales</taxon>
        <taxon>Vibrionaceae</taxon>
        <taxon>Vibrio</taxon>
    </lineage>
</organism>
<accession>A0A9X2BJW4</accession>
<keyword evidence="3" id="KW-1185">Reference proteome</keyword>
<comment type="caution">
    <text evidence="2">The sequence shown here is derived from an EMBL/GenBank/DDBJ whole genome shotgun (WGS) entry which is preliminary data.</text>
</comment>
<evidence type="ECO:0000256" key="1">
    <source>
        <dbReference type="SAM" id="Phobius"/>
    </source>
</evidence>
<keyword evidence="1" id="KW-0812">Transmembrane</keyword>
<dbReference type="NCBIfam" id="NF038050">
    <property type="entry name" value="NrtS"/>
    <property type="match status" value="1"/>
</dbReference>
<dbReference type="Proteomes" id="UP001139559">
    <property type="component" value="Unassembled WGS sequence"/>
</dbReference>
<dbReference type="RefSeq" id="WP_248007252.1">
    <property type="nucleotide sequence ID" value="NZ_JAJHVV010000001.1"/>
</dbReference>
<dbReference type="EMBL" id="JAJHVV010000001">
    <property type="protein sequence ID" value="MCK6262148.1"/>
    <property type="molecule type" value="Genomic_DNA"/>
</dbReference>
<proteinExistence type="predicted"/>
<name>A0A9X2BJW4_9VIBR</name>
<evidence type="ECO:0000313" key="2">
    <source>
        <dbReference type="EMBL" id="MCK6262148.1"/>
    </source>
</evidence>
<keyword evidence="1" id="KW-0472">Membrane</keyword>
<dbReference type="AlphaFoldDB" id="A0A9X2BJW4"/>
<sequence>MLNRKVIKRAAWIALIVGTLLNIINQHDAIFFDASIQWIKIGLTYCVPFFVSLISSIITMRDMAQEHKK</sequence>
<protein>
    <submittedName>
        <fullName evidence="2">Nitrate/nitrite transporter NrtS</fullName>
    </submittedName>
</protein>
<dbReference type="InterPro" id="IPR047700">
    <property type="entry name" value="NrtS-like"/>
</dbReference>
<reference evidence="2" key="1">
    <citation type="submission" date="2021-11" db="EMBL/GenBank/DDBJ databases">
        <title>Vibrio ZSDE26 sp. nov. and Vibrio ZSDZ34 sp. nov., isolated from coastal seawater in Qingdao.</title>
        <authorList>
            <person name="Zhang P."/>
        </authorList>
    </citation>
    <scope>NUCLEOTIDE SEQUENCE</scope>
    <source>
        <strain evidence="2">ZSDE26</strain>
    </source>
</reference>
<keyword evidence="1" id="KW-1133">Transmembrane helix</keyword>